<dbReference type="Pfam" id="PF07508">
    <property type="entry name" value="Recombinase"/>
    <property type="match status" value="1"/>
</dbReference>
<dbReference type="InterPro" id="IPR036162">
    <property type="entry name" value="Resolvase-like_N_sf"/>
</dbReference>
<dbReference type="PROSITE" id="PS51737">
    <property type="entry name" value="RECOMBINASE_DNA_BIND"/>
    <property type="match status" value="1"/>
</dbReference>
<dbReference type="AlphaFoldDB" id="M2B6G3"/>
<keyword evidence="4" id="KW-1185">Reference proteome</keyword>
<organism evidence="3 4">
    <name type="scientific">Rhodopirellula europaea 6C</name>
    <dbReference type="NCBI Taxonomy" id="1263867"/>
    <lineage>
        <taxon>Bacteria</taxon>
        <taxon>Pseudomonadati</taxon>
        <taxon>Planctomycetota</taxon>
        <taxon>Planctomycetia</taxon>
        <taxon>Pirellulales</taxon>
        <taxon>Pirellulaceae</taxon>
        <taxon>Rhodopirellula</taxon>
    </lineage>
</organism>
<dbReference type="InterPro" id="IPR025246">
    <property type="entry name" value="IS30-like_HTH"/>
</dbReference>
<name>M2B6G3_9BACT</name>
<dbReference type="InterPro" id="IPR011109">
    <property type="entry name" value="DNA_bind_recombinase_dom"/>
</dbReference>
<dbReference type="Pfam" id="PF13936">
    <property type="entry name" value="HTH_38"/>
    <property type="match status" value="1"/>
</dbReference>
<dbReference type="SUPFAM" id="SSF53041">
    <property type="entry name" value="Resolvase-like"/>
    <property type="match status" value="1"/>
</dbReference>
<feature type="compositionally biased region" description="Polar residues" evidence="1">
    <location>
        <begin position="1"/>
        <end position="13"/>
    </location>
</feature>
<comment type="caution">
    <text evidence="3">The sequence shown here is derived from an EMBL/GenBank/DDBJ whole genome shotgun (WGS) entry which is preliminary data.</text>
</comment>
<sequence length="824" mass="92511">MTNQNQNQKSISKTPPVAGLPSDDALRELAKTYLNKQYQHFPEYHSLGLLLDRTEASHEKMAKQFSKTYRSGSVHSFTPTSQVPENMTVAACYVRYSDANSNTRSLDQQLTNVLETARRSDAFIPWEHVFADAAISATTTARPGYQLLRNMVESTETIPVVIFVDQLDRLHRDLVEANQFRRILESRHRRLMTADGYDSTNGFAKVAHAFSSLEGEMYIDQLKVKVDRGMTDAFKNGKHVSAPPTGYKLVECKDAEGNVIINSNSRVERKVVIDDEAAEVIRRIFKMYAEEKLSPAKIAKVLDGESALEGSRWGQSSVTQMLKNEKYIGRWTWKKTTRVQDPVTGKQRSVPVPEEERLVVEFPERRIVPQELWEAAVSRMAEVSRDTNPPKGQRKTSRQEAYPTMLFDLWCEKCDAPLRRFRSVGDYVQMSCPHGKDGLRGCDLKSSKSLRIIEECLLTPIKQQLFADGYAERLCSEANKFLAEEASKPPVDTKKIERKVASLTAKLKRNGQRLSSLDEGVAADSLFESIQIDQNALTDLRAKLALTAKANFRPEPLDAETIQEFLANLRELLHDDIVKAHGVLSKMVGQVRVSLGEKQGRTHTWRAKLNLNSIPALVEIGKQRDCPTTHSLEFLQVCSWTTDDQQRVTIVDIPNYQRIAAAAIKMYRAGSPVNRIAVALKSDPSTVKKAIEWAENNDTGFIPPADFSVRRKLANNKTAKIGPEVVRLRNQGLRFEEIAEKLGTTGGTASRAYKQFHSEKNIAAVEKGELLDTGKNKRKISPDQVNLIRTMLADKGHSQRAIAKAVGVSPSTVRDEIKRMATSM</sequence>
<protein>
    <submittedName>
        <fullName evidence="3">Recombinase</fullName>
    </submittedName>
</protein>
<dbReference type="Gene3D" id="3.90.1750.20">
    <property type="entry name" value="Putative Large Serine Recombinase, Chain B, Domain 2"/>
    <property type="match status" value="1"/>
</dbReference>
<dbReference type="Gene3D" id="3.40.50.1390">
    <property type="entry name" value="Resolvase, N-terminal catalytic domain"/>
    <property type="match status" value="1"/>
</dbReference>
<accession>M2B6G3</accession>
<dbReference type="GO" id="GO:0003677">
    <property type="term" value="F:DNA binding"/>
    <property type="evidence" value="ECO:0007669"/>
    <property type="project" value="InterPro"/>
</dbReference>
<dbReference type="EMBL" id="ANMO01000085">
    <property type="protein sequence ID" value="EMB17814.1"/>
    <property type="molecule type" value="Genomic_DNA"/>
</dbReference>
<dbReference type="InterPro" id="IPR006119">
    <property type="entry name" value="Resolv_N"/>
</dbReference>
<dbReference type="Proteomes" id="UP000011529">
    <property type="component" value="Unassembled WGS sequence"/>
</dbReference>
<dbReference type="PATRIC" id="fig|1263867.3.peg.1529"/>
<evidence type="ECO:0000259" key="2">
    <source>
        <dbReference type="PROSITE" id="PS51737"/>
    </source>
</evidence>
<gene>
    <name evidence="3" type="ORF">RE6C_01445</name>
</gene>
<dbReference type="PANTHER" id="PTHR30461">
    <property type="entry name" value="DNA-INVERTASE FROM LAMBDOID PROPHAGE"/>
    <property type="match status" value="1"/>
</dbReference>
<reference evidence="3" key="1">
    <citation type="submission" date="2012-11" db="EMBL/GenBank/DDBJ databases">
        <title>Permanent draft genomes of Rhodopirellula europaea strain SH398 and 6C.</title>
        <authorList>
            <person name="Richter M."/>
            <person name="Richter-Heitmann T."/>
            <person name="Frank C."/>
            <person name="Harder J."/>
            <person name="Glockner F.O."/>
        </authorList>
    </citation>
    <scope>NUCLEOTIDE SEQUENCE</scope>
    <source>
        <strain evidence="3">6C</strain>
    </source>
</reference>
<feature type="domain" description="Recombinase" evidence="2">
    <location>
        <begin position="244"/>
        <end position="386"/>
    </location>
</feature>
<dbReference type="PANTHER" id="PTHR30461:SF23">
    <property type="entry name" value="DNA RECOMBINASE-RELATED"/>
    <property type="match status" value="1"/>
</dbReference>
<feature type="region of interest" description="Disordered" evidence="1">
    <location>
        <begin position="1"/>
        <end position="22"/>
    </location>
</feature>
<dbReference type="GO" id="GO:0000150">
    <property type="term" value="F:DNA strand exchange activity"/>
    <property type="evidence" value="ECO:0007669"/>
    <property type="project" value="InterPro"/>
</dbReference>
<dbReference type="Gene3D" id="1.10.10.60">
    <property type="entry name" value="Homeodomain-like"/>
    <property type="match status" value="1"/>
</dbReference>
<proteinExistence type="predicted"/>
<reference evidence="3" key="2">
    <citation type="journal article" date="2013" name="Mar. Genomics">
        <title>Expression of sulfatases in Rhodopirellula baltica and the diversity of sulfatases in the genus Rhodopirellula.</title>
        <authorList>
            <person name="Wegner C.E."/>
            <person name="Richter-Heitmann T."/>
            <person name="Klindworth A."/>
            <person name="Klockow C."/>
            <person name="Richter M."/>
            <person name="Achstetter T."/>
            <person name="Glockner F.O."/>
            <person name="Harder J."/>
        </authorList>
    </citation>
    <scope>NUCLEOTIDE SEQUENCE [LARGE SCALE GENOMIC DNA]</scope>
    <source>
        <strain evidence="3">6C</strain>
    </source>
</reference>
<dbReference type="CDD" id="cd00338">
    <property type="entry name" value="Ser_Recombinase"/>
    <property type="match status" value="1"/>
</dbReference>
<evidence type="ECO:0000256" key="1">
    <source>
        <dbReference type="SAM" id="MobiDB-lite"/>
    </source>
</evidence>
<dbReference type="SMART" id="SM00857">
    <property type="entry name" value="Resolvase"/>
    <property type="match status" value="1"/>
</dbReference>
<dbReference type="InterPro" id="IPR038109">
    <property type="entry name" value="DNA_bind_recomb_sf"/>
</dbReference>
<dbReference type="Pfam" id="PF00239">
    <property type="entry name" value="Resolvase"/>
    <property type="match status" value="1"/>
</dbReference>
<evidence type="ECO:0000313" key="3">
    <source>
        <dbReference type="EMBL" id="EMB17814.1"/>
    </source>
</evidence>
<dbReference type="InterPro" id="IPR050639">
    <property type="entry name" value="SSR_resolvase"/>
</dbReference>
<evidence type="ECO:0000313" key="4">
    <source>
        <dbReference type="Proteomes" id="UP000011529"/>
    </source>
</evidence>
<dbReference type="RefSeq" id="WP_008655115.1">
    <property type="nucleotide sequence ID" value="NZ_ANMO01000085.1"/>
</dbReference>